<dbReference type="InterPro" id="IPR003593">
    <property type="entry name" value="AAA+_ATPase"/>
</dbReference>
<keyword evidence="8" id="KW-0472">Membrane</keyword>
<dbReference type="Pfam" id="PF00005">
    <property type="entry name" value="ABC_tran"/>
    <property type="match status" value="2"/>
</dbReference>
<keyword evidence="5" id="KW-0547">Nucleotide-binding</keyword>
<dbReference type="InterPro" id="IPR050095">
    <property type="entry name" value="ECF_ABC_transporter_ATP-bd"/>
</dbReference>
<evidence type="ECO:0000256" key="4">
    <source>
        <dbReference type="ARBA" id="ARBA00022475"/>
    </source>
</evidence>
<gene>
    <name evidence="10" type="ORF">Pcatena_13200</name>
</gene>
<dbReference type="InterPro" id="IPR017871">
    <property type="entry name" value="ABC_transporter-like_CS"/>
</dbReference>
<evidence type="ECO:0000256" key="2">
    <source>
        <dbReference type="ARBA" id="ARBA00005417"/>
    </source>
</evidence>
<name>A0A3G9JZL1_9ACTN</name>
<evidence type="ECO:0000259" key="9">
    <source>
        <dbReference type="PROSITE" id="PS50893"/>
    </source>
</evidence>
<feature type="domain" description="ABC transporter" evidence="9">
    <location>
        <begin position="301"/>
        <end position="526"/>
    </location>
</feature>
<dbReference type="NCBIfam" id="NF010167">
    <property type="entry name" value="PRK13648.1"/>
    <property type="match status" value="2"/>
</dbReference>
<dbReference type="Proteomes" id="UP000273154">
    <property type="component" value="Chromosome"/>
</dbReference>
<dbReference type="Gene3D" id="3.40.50.300">
    <property type="entry name" value="P-loop containing nucleotide triphosphate hydrolases"/>
    <property type="match status" value="2"/>
</dbReference>
<dbReference type="RefSeq" id="WP_126422791.1">
    <property type="nucleotide sequence ID" value="NZ_AP019367.1"/>
</dbReference>
<dbReference type="PANTHER" id="PTHR43553:SF24">
    <property type="entry name" value="ENERGY-COUPLING FACTOR TRANSPORTER ATP-BINDING PROTEIN ECFA1"/>
    <property type="match status" value="1"/>
</dbReference>
<dbReference type="PANTHER" id="PTHR43553">
    <property type="entry name" value="HEAVY METAL TRANSPORTER"/>
    <property type="match status" value="1"/>
</dbReference>
<dbReference type="InterPro" id="IPR015856">
    <property type="entry name" value="ABC_transpr_CbiO/EcfA_su"/>
</dbReference>
<protein>
    <recommendedName>
        <fullName evidence="9">ABC transporter domain-containing protein</fullName>
    </recommendedName>
</protein>
<evidence type="ECO:0000256" key="1">
    <source>
        <dbReference type="ARBA" id="ARBA00004236"/>
    </source>
</evidence>
<reference evidence="11" key="1">
    <citation type="submission" date="2018-11" db="EMBL/GenBank/DDBJ databases">
        <title>Comparative genomics of Parolsenella catena and Libanicoccus massiliensis: Reclassification of Libanicoccus massiliensis as Parolsenella massiliensis comb. nov.</title>
        <authorList>
            <person name="Sakamoto M."/>
            <person name="Ikeyama N."/>
            <person name="Murakami T."/>
            <person name="Mori H."/>
            <person name="Yuki M."/>
            <person name="Ohkuma M."/>
        </authorList>
    </citation>
    <scope>NUCLEOTIDE SEQUENCE [LARGE SCALE GENOMIC DNA]</scope>
    <source>
        <strain evidence="11">JCM 31932</strain>
    </source>
</reference>
<dbReference type="PROSITE" id="PS50893">
    <property type="entry name" value="ABC_TRANSPORTER_2"/>
    <property type="match status" value="2"/>
</dbReference>
<dbReference type="FunFam" id="3.40.50.300:FF:000224">
    <property type="entry name" value="Energy-coupling factor transporter ATP-binding protein EcfA"/>
    <property type="match status" value="2"/>
</dbReference>
<dbReference type="EMBL" id="AP019367">
    <property type="protein sequence ID" value="BBH50733.1"/>
    <property type="molecule type" value="Genomic_DNA"/>
</dbReference>
<dbReference type="InterPro" id="IPR030947">
    <property type="entry name" value="EcfA_1"/>
</dbReference>
<keyword evidence="11" id="KW-1185">Reference proteome</keyword>
<dbReference type="OrthoDB" id="9806471at2"/>
<dbReference type="CDD" id="cd03225">
    <property type="entry name" value="ABC_cobalt_CbiO_domain1"/>
    <property type="match status" value="2"/>
</dbReference>
<comment type="subcellular location">
    <subcellularLocation>
        <location evidence="1">Cell membrane</location>
    </subcellularLocation>
</comment>
<keyword evidence="6" id="KW-0067">ATP-binding</keyword>
<evidence type="ECO:0000256" key="8">
    <source>
        <dbReference type="ARBA" id="ARBA00023136"/>
    </source>
</evidence>
<keyword evidence="4" id="KW-1003">Cell membrane</keyword>
<dbReference type="GeneID" id="88849456"/>
<evidence type="ECO:0000313" key="10">
    <source>
        <dbReference type="EMBL" id="BBH50733.1"/>
    </source>
</evidence>
<proteinExistence type="inferred from homology"/>
<dbReference type="InterPro" id="IPR027417">
    <property type="entry name" value="P-loop_NTPase"/>
</dbReference>
<dbReference type="NCBIfam" id="TIGR04520">
    <property type="entry name" value="ECF_ATPase_1"/>
    <property type="match status" value="1"/>
</dbReference>
<dbReference type="GO" id="GO:0016887">
    <property type="term" value="F:ATP hydrolysis activity"/>
    <property type="evidence" value="ECO:0007669"/>
    <property type="project" value="InterPro"/>
</dbReference>
<organism evidence="10 11">
    <name type="scientific">Parolsenella catena</name>
    <dbReference type="NCBI Taxonomy" id="2003188"/>
    <lineage>
        <taxon>Bacteria</taxon>
        <taxon>Bacillati</taxon>
        <taxon>Actinomycetota</taxon>
        <taxon>Coriobacteriia</taxon>
        <taxon>Coriobacteriales</taxon>
        <taxon>Atopobiaceae</taxon>
        <taxon>Parolsenella</taxon>
    </lineage>
</organism>
<dbReference type="GO" id="GO:0005524">
    <property type="term" value="F:ATP binding"/>
    <property type="evidence" value="ECO:0007669"/>
    <property type="project" value="UniProtKB-KW"/>
</dbReference>
<evidence type="ECO:0000256" key="6">
    <source>
        <dbReference type="ARBA" id="ARBA00022840"/>
    </source>
</evidence>
<dbReference type="KEGG" id="pcat:Pcatena_13200"/>
<dbReference type="SMART" id="SM00382">
    <property type="entry name" value="AAA"/>
    <property type="match status" value="2"/>
</dbReference>
<evidence type="ECO:0000256" key="3">
    <source>
        <dbReference type="ARBA" id="ARBA00022448"/>
    </source>
</evidence>
<evidence type="ECO:0000256" key="7">
    <source>
        <dbReference type="ARBA" id="ARBA00022967"/>
    </source>
</evidence>
<keyword evidence="3" id="KW-0813">Transport</keyword>
<comment type="similarity">
    <text evidence="2">Belongs to the ABC transporter superfamily.</text>
</comment>
<keyword evidence="7" id="KW-1278">Translocase</keyword>
<feature type="domain" description="ABC transporter" evidence="9">
    <location>
        <begin position="2"/>
        <end position="235"/>
    </location>
</feature>
<dbReference type="AlphaFoldDB" id="A0A3G9JZL1"/>
<dbReference type="SUPFAM" id="SSF52540">
    <property type="entry name" value="P-loop containing nucleoside triphosphate hydrolases"/>
    <property type="match status" value="2"/>
</dbReference>
<sequence>MIECAGLHYSYDGTHDALDGVSLTIADGEFVSVLGGNGSGKSTLARHLDALLVPDSGHVTVDGLGTATRRNVYDIRSRVGLVFQNPDDQIVAGIVEDDVAFGPENLGVPTGELRARVTEALAAVGLSGFERRETASLSGGQKQRLALAGVLAMRPQTLVLDEASSMLDPRGRAALMHACHRLHSQGMSIVMITHFMEEAAEAERVVVLSHGRVALDDTPDEVFSQADALASLGLDIPMPYRIGLELREKLPGLTPRVTVDAMLGELQAQAAQRGQAPLGTTTAQRGQTPLDASGAEGSCALRVEDVSFAYERGACPALRDISIEVREGEVLGLLGHTGSGKSTLVQLLAGLEKPTRGRVACKAASRVGVVFQYPERQLFARTVREDVAFGPRNLGITGTELAACVDKAIRGVGLDPEAVGDVSPFALSGGQQRRIAFAGVLAMEPDVLVFDEPVAGLDPRSRREFLRLLRKLHAQGRTIVMTSHNMDDAAELCDRVVVLDHGERLLEGTPAEVFSHADELRRAGLGLPGAQEMASRLIELGWPLRRDALYTPDALASDLATCLGAGAPAGTGTAQVSGGER</sequence>
<dbReference type="InterPro" id="IPR003439">
    <property type="entry name" value="ABC_transporter-like_ATP-bd"/>
</dbReference>
<accession>A0A3G9JZL1</accession>
<evidence type="ECO:0000313" key="11">
    <source>
        <dbReference type="Proteomes" id="UP000273154"/>
    </source>
</evidence>
<dbReference type="GO" id="GO:0043190">
    <property type="term" value="C:ATP-binding cassette (ABC) transporter complex"/>
    <property type="evidence" value="ECO:0007669"/>
    <property type="project" value="TreeGrafter"/>
</dbReference>
<dbReference type="PROSITE" id="PS00211">
    <property type="entry name" value="ABC_TRANSPORTER_1"/>
    <property type="match status" value="2"/>
</dbReference>
<dbReference type="GO" id="GO:0042626">
    <property type="term" value="F:ATPase-coupled transmembrane transporter activity"/>
    <property type="evidence" value="ECO:0007669"/>
    <property type="project" value="TreeGrafter"/>
</dbReference>
<evidence type="ECO:0000256" key="5">
    <source>
        <dbReference type="ARBA" id="ARBA00022741"/>
    </source>
</evidence>